<feature type="transmembrane region" description="Helical" evidence="1">
    <location>
        <begin position="166"/>
        <end position="186"/>
    </location>
</feature>
<evidence type="ECO:0000256" key="1">
    <source>
        <dbReference type="SAM" id="Phobius"/>
    </source>
</evidence>
<feature type="transmembrane region" description="Helical" evidence="1">
    <location>
        <begin position="400"/>
        <end position="418"/>
    </location>
</feature>
<dbReference type="AlphaFoldDB" id="A0A430AII1"/>
<reference evidence="2 3" key="1">
    <citation type="submission" date="2017-05" db="EMBL/GenBank/DDBJ databases">
        <title>Vagococcus spp. assemblies.</title>
        <authorList>
            <person name="Gulvik C.A."/>
        </authorList>
    </citation>
    <scope>NUCLEOTIDE SEQUENCE [LARGE SCALE GENOMIC DNA]</scope>
    <source>
        <strain evidence="2 3">DSM 24756</strain>
    </source>
</reference>
<evidence type="ECO:0000313" key="2">
    <source>
        <dbReference type="EMBL" id="RSU07717.1"/>
    </source>
</evidence>
<protein>
    <recommendedName>
        <fullName evidence="4">DUF1576 domain-containing protein</fullName>
    </recommendedName>
</protein>
<feature type="transmembrane region" description="Helical" evidence="1">
    <location>
        <begin position="140"/>
        <end position="160"/>
    </location>
</feature>
<accession>A0A430AII1</accession>
<feature type="transmembrane region" description="Helical" evidence="1">
    <location>
        <begin position="236"/>
        <end position="255"/>
    </location>
</feature>
<feature type="transmembrane region" description="Helical" evidence="1">
    <location>
        <begin position="198"/>
        <end position="216"/>
    </location>
</feature>
<feature type="transmembrane region" description="Helical" evidence="1">
    <location>
        <begin position="355"/>
        <end position="380"/>
    </location>
</feature>
<evidence type="ECO:0000313" key="3">
    <source>
        <dbReference type="Proteomes" id="UP000288669"/>
    </source>
</evidence>
<sequence>MENTHILSPPVSPSKISESQKYFWLISYALFLIFCGFLVNSPSRILSGIFRIMTSSGNLFTDYIQIGSLGSALVNSGLLTLLNTLLAKKLKIKLSGPLTAALYTMCGFSFFGKNLFNSLPILLGVYLYSKWTKTPFSRHILLALFGTALAPAVSFVTFGLKLALVFSFPLGLLTGLIIGFILGPLAGHFVSFHQGFNLYNIGFTAGIIGMLVTAILRITGHQVENVHYLSSGHNLFLATILYFSFFILAIIGFISNHYSCQGLAKIWQSSGKLISDFQQIGGYGPTLINMASLGIFATTYVLLIGGSLNGPVLGGIYTVVGFGAYGKHLKNCIPVMLGVLFLCLLKGLNPADTSIILTTLFGTTLAPICGYYGAFWGLLAGALHLSLVSNVGWLHGGLNLYNNGLSGGFIAALMVPLLDTLHQVKKEQHDEQRKKKG</sequence>
<gene>
    <name evidence="2" type="ORF">CBF30_00300</name>
</gene>
<keyword evidence="1" id="KW-0812">Transmembrane</keyword>
<dbReference type="RefSeq" id="WP_126821627.1">
    <property type="nucleotide sequence ID" value="NZ_JBHLWU010000001.1"/>
</dbReference>
<name>A0A430AII1_9ENTE</name>
<feature type="transmembrane region" description="Helical" evidence="1">
    <location>
        <begin position="60"/>
        <end position="82"/>
    </location>
</feature>
<feature type="transmembrane region" description="Helical" evidence="1">
    <location>
        <begin position="328"/>
        <end position="348"/>
    </location>
</feature>
<dbReference type="InterPro" id="IPR011470">
    <property type="entry name" value="DUF1576"/>
</dbReference>
<proteinExistence type="predicted"/>
<evidence type="ECO:0008006" key="4">
    <source>
        <dbReference type="Google" id="ProtNLM"/>
    </source>
</evidence>
<dbReference type="Pfam" id="PF07613">
    <property type="entry name" value="DUF1576"/>
    <property type="match status" value="2"/>
</dbReference>
<comment type="caution">
    <text evidence="2">The sequence shown here is derived from an EMBL/GenBank/DDBJ whole genome shotgun (WGS) entry which is preliminary data.</text>
</comment>
<dbReference type="EMBL" id="NGJZ01000001">
    <property type="protein sequence ID" value="RSU07717.1"/>
    <property type="molecule type" value="Genomic_DNA"/>
</dbReference>
<keyword evidence="1" id="KW-0472">Membrane</keyword>
<dbReference type="Proteomes" id="UP000288669">
    <property type="component" value="Unassembled WGS sequence"/>
</dbReference>
<keyword evidence="3" id="KW-1185">Reference proteome</keyword>
<feature type="transmembrane region" description="Helical" evidence="1">
    <location>
        <begin position="102"/>
        <end position="128"/>
    </location>
</feature>
<keyword evidence="1" id="KW-1133">Transmembrane helix</keyword>
<dbReference type="OrthoDB" id="9776502at2"/>
<feature type="transmembrane region" description="Helical" evidence="1">
    <location>
        <begin position="22"/>
        <end position="39"/>
    </location>
</feature>
<organism evidence="2 3">
    <name type="scientific">Vagococcus entomophilus</name>
    <dbReference type="NCBI Taxonomy" id="1160095"/>
    <lineage>
        <taxon>Bacteria</taxon>
        <taxon>Bacillati</taxon>
        <taxon>Bacillota</taxon>
        <taxon>Bacilli</taxon>
        <taxon>Lactobacillales</taxon>
        <taxon>Enterococcaceae</taxon>
        <taxon>Vagococcus</taxon>
    </lineage>
</organism>